<dbReference type="EMBL" id="LRGB01001361">
    <property type="protein sequence ID" value="KZS12205.1"/>
    <property type="molecule type" value="Genomic_DNA"/>
</dbReference>
<reference evidence="1 2" key="1">
    <citation type="submission" date="2016-03" db="EMBL/GenBank/DDBJ databases">
        <title>EvidentialGene: Evidence-directed Construction of Genes on Genomes.</title>
        <authorList>
            <person name="Gilbert D.G."/>
            <person name="Choi J.-H."/>
            <person name="Mockaitis K."/>
            <person name="Colbourne J."/>
            <person name="Pfrender M."/>
        </authorList>
    </citation>
    <scope>NUCLEOTIDE SEQUENCE [LARGE SCALE GENOMIC DNA]</scope>
    <source>
        <strain evidence="1 2">Xinb3</strain>
        <tissue evidence="1">Complete organism</tissue>
    </source>
</reference>
<dbReference type="AlphaFoldDB" id="A0A0P5PVG3"/>
<protein>
    <submittedName>
        <fullName evidence="1">Uncharacterized protein</fullName>
    </submittedName>
</protein>
<organism evidence="1 2">
    <name type="scientific">Daphnia magna</name>
    <dbReference type="NCBI Taxonomy" id="35525"/>
    <lineage>
        <taxon>Eukaryota</taxon>
        <taxon>Metazoa</taxon>
        <taxon>Ecdysozoa</taxon>
        <taxon>Arthropoda</taxon>
        <taxon>Crustacea</taxon>
        <taxon>Branchiopoda</taxon>
        <taxon>Diplostraca</taxon>
        <taxon>Cladocera</taxon>
        <taxon>Anomopoda</taxon>
        <taxon>Daphniidae</taxon>
        <taxon>Daphnia</taxon>
    </lineage>
</organism>
<name>A0A0P5PVG3_9CRUS</name>
<comment type="caution">
    <text evidence="1">The sequence shown here is derived from an EMBL/GenBank/DDBJ whole genome shotgun (WGS) entry which is preliminary data.</text>
</comment>
<dbReference type="Proteomes" id="UP000076858">
    <property type="component" value="Unassembled WGS sequence"/>
</dbReference>
<sequence length="90" mass="10235">MDFRLPLTAVVCLILLQLGTGVNGGVRQKREEHALIKVIKSHAHIRPPRRFIPTISYMAPGPYYSIPYYKTEPYSSGGIYQSFIPHDAYQ</sequence>
<evidence type="ECO:0000313" key="2">
    <source>
        <dbReference type="Proteomes" id="UP000076858"/>
    </source>
</evidence>
<keyword evidence="2" id="KW-1185">Reference proteome</keyword>
<proteinExistence type="predicted"/>
<gene>
    <name evidence="1" type="ORF">APZ42_022312</name>
</gene>
<accession>A0A0P5PVG3</accession>
<evidence type="ECO:0000313" key="1">
    <source>
        <dbReference type="EMBL" id="KZS12205.1"/>
    </source>
</evidence>